<dbReference type="Gene3D" id="3.90.1300.10">
    <property type="entry name" value="Amidase signature (AS) domain"/>
    <property type="match status" value="1"/>
</dbReference>
<protein>
    <submittedName>
        <fullName evidence="1">Uncharacterized protein</fullName>
    </submittedName>
</protein>
<comment type="caution">
    <text evidence="1">The sequence shown here is derived from an EMBL/GenBank/DDBJ whole genome shotgun (WGS) entry which is preliminary data.</text>
</comment>
<dbReference type="AlphaFoldDB" id="A0AAD4ETS8"/>
<gene>
    <name evidence="1" type="ORF">NEMBOFW57_006721</name>
</gene>
<organism evidence="1 2">
    <name type="scientific">Staphylotrichum longicolle</name>
    <dbReference type="NCBI Taxonomy" id="669026"/>
    <lineage>
        <taxon>Eukaryota</taxon>
        <taxon>Fungi</taxon>
        <taxon>Dikarya</taxon>
        <taxon>Ascomycota</taxon>
        <taxon>Pezizomycotina</taxon>
        <taxon>Sordariomycetes</taxon>
        <taxon>Sordariomycetidae</taxon>
        <taxon>Sordariales</taxon>
        <taxon>Chaetomiaceae</taxon>
        <taxon>Staphylotrichum</taxon>
    </lineage>
</organism>
<dbReference type="EMBL" id="JAHCVI010000003">
    <property type="protein sequence ID" value="KAG7287215.1"/>
    <property type="molecule type" value="Genomic_DNA"/>
</dbReference>
<evidence type="ECO:0000313" key="2">
    <source>
        <dbReference type="Proteomes" id="UP001197093"/>
    </source>
</evidence>
<accession>A0AAD4ETS8</accession>
<dbReference type="InterPro" id="IPR036928">
    <property type="entry name" value="AS_sf"/>
</dbReference>
<sequence>MVGTQSGGVAWDSAGPMAKSVEDCAGVMDILLPVRNFRSSLKRSWRGIRIALLNYDEWQWDDETCARVPEYDEQHASWYQLGFVVERYLAIFEKPGLRTLKDLVEWSKPHAALKLPPGKTLLILDNGLKSTAAA</sequence>
<name>A0AAD4ETS8_9PEZI</name>
<evidence type="ECO:0000313" key="1">
    <source>
        <dbReference type="EMBL" id="KAG7287215.1"/>
    </source>
</evidence>
<dbReference type="SUPFAM" id="SSF75304">
    <property type="entry name" value="Amidase signature (AS) enzymes"/>
    <property type="match status" value="1"/>
</dbReference>
<keyword evidence="2" id="KW-1185">Reference proteome</keyword>
<reference evidence="1" key="1">
    <citation type="submission" date="2023-02" db="EMBL/GenBank/DDBJ databases">
        <authorList>
            <person name="Palmer J.M."/>
        </authorList>
    </citation>
    <scope>NUCLEOTIDE SEQUENCE</scope>
    <source>
        <strain evidence="1">FW57</strain>
    </source>
</reference>
<proteinExistence type="predicted"/>
<dbReference type="Proteomes" id="UP001197093">
    <property type="component" value="Unassembled WGS sequence"/>
</dbReference>